<keyword evidence="11" id="KW-1185">Reference proteome</keyword>
<feature type="transmembrane region" description="Helical" evidence="7">
    <location>
        <begin position="23"/>
        <end position="45"/>
    </location>
</feature>
<evidence type="ECO:0000256" key="3">
    <source>
        <dbReference type="ARBA" id="ARBA00022692"/>
    </source>
</evidence>
<feature type="transmembrane region" description="Helical" evidence="7">
    <location>
        <begin position="531"/>
        <end position="551"/>
    </location>
</feature>
<protein>
    <submittedName>
        <fullName evidence="10">FtsX-like permease family protein</fullName>
    </submittedName>
</protein>
<evidence type="ECO:0000256" key="2">
    <source>
        <dbReference type="ARBA" id="ARBA00022475"/>
    </source>
</evidence>
<name>A0A7T8BBJ1_9SPIR</name>
<dbReference type="GO" id="GO:0005886">
    <property type="term" value="C:plasma membrane"/>
    <property type="evidence" value="ECO:0007669"/>
    <property type="project" value="UniProtKB-SubCell"/>
</dbReference>
<evidence type="ECO:0000256" key="1">
    <source>
        <dbReference type="ARBA" id="ARBA00004651"/>
    </source>
</evidence>
<evidence type="ECO:0000259" key="9">
    <source>
        <dbReference type="Pfam" id="PF12704"/>
    </source>
</evidence>
<dbReference type="AlphaFoldDB" id="A0A7T8BBJ1"/>
<dbReference type="KEGG" id="bhc:JFL75_06820"/>
<feature type="coiled-coil region" evidence="6">
    <location>
        <begin position="432"/>
        <end position="498"/>
    </location>
</feature>
<keyword evidence="4 7" id="KW-1133">Transmembrane helix</keyword>
<feature type="transmembrane region" description="Helical" evidence="7">
    <location>
        <begin position="579"/>
        <end position="602"/>
    </location>
</feature>
<evidence type="ECO:0000313" key="10">
    <source>
        <dbReference type="EMBL" id="QQO10622.1"/>
    </source>
</evidence>
<dbReference type="Proteomes" id="UP000595917">
    <property type="component" value="Chromosome"/>
</dbReference>
<feature type="domain" description="ABC3 transporter permease C-terminal" evidence="8">
    <location>
        <begin position="534"/>
        <end position="654"/>
    </location>
</feature>
<organism evidence="10 11">
    <name type="scientific">Breznakiella homolactica</name>
    <dbReference type="NCBI Taxonomy" id="2798577"/>
    <lineage>
        <taxon>Bacteria</taxon>
        <taxon>Pseudomonadati</taxon>
        <taxon>Spirochaetota</taxon>
        <taxon>Spirochaetia</taxon>
        <taxon>Spirochaetales</taxon>
        <taxon>Breznakiellaceae</taxon>
        <taxon>Breznakiella</taxon>
    </lineage>
</organism>
<feature type="transmembrane region" description="Helical" evidence="7">
    <location>
        <begin position="931"/>
        <end position="957"/>
    </location>
</feature>
<dbReference type="InterPro" id="IPR003838">
    <property type="entry name" value="ABC3_permease_C"/>
</dbReference>
<feature type="coiled-coil region" evidence="6">
    <location>
        <begin position="281"/>
        <end position="372"/>
    </location>
</feature>
<dbReference type="PANTHER" id="PTHR30287:SF1">
    <property type="entry name" value="INNER MEMBRANE PROTEIN"/>
    <property type="match status" value="1"/>
</dbReference>
<dbReference type="Pfam" id="PF02687">
    <property type="entry name" value="FtsX"/>
    <property type="match status" value="2"/>
</dbReference>
<evidence type="ECO:0000256" key="6">
    <source>
        <dbReference type="SAM" id="Coils"/>
    </source>
</evidence>
<dbReference type="PANTHER" id="PTHR30287">
    <property type="entry name" value="MEMBRANE COMPONENT OF PREDICTED ABC SUPERFAMILY METABOLITE UPTAKE TRANSPORTER"/>
    <property type="match status" value="1"/>
</dbReference>
<dbReference type="EMBL" id="CP067089">
    <property type="protein sequence ID" value="QQO10622.1"/>
    <property type="molecule type" value="Genomic_DNA"/>
</dbReference>
<evidence type="ECO:0000256" key="7">
    <source>
        <dbReference type="SAM" id="Phobius"/>
    </source>
</evidence>
<accession>A0A7T8BBJ1</accession>
<dbReference type="RefSeq" id="WP_215627927.1">
    <property type="nucleotide sequence ID" value="NZ_CP067089.2"/>
</dbReference>
<evidence type="ECO:0000313" key="11">
    <source>
        <dbReference type="Proteomes" id="UP000595917"/>
    </source>
</evidence>
<feature type="transmembrane region" description="Helical" evidence="7">
    <location>
        <begin position="1032"/>
        <end position="1051"/>
    </location>
</feature>
<feature type="transmembrane region" description="Helical" evidence="7">
    <location>
        <begin position="622"/>
        <end position="644"/>
    </location>
</feature>
<sequence>MKRPHSFGKTYIKTILREIKGSFGRFVAIFAIVALGVGFLAGLLATTPDMKLSVGRYYSETNMMDIFVKATMGLTGADTAAVEALDEVAAVMPAYVTDALVRTSHEEVLVTRIYGLPLEKLESGAFVGRVELIEGRMPRSPDECLVQQNGTYLAKIDPGSRLVILPENAGNLGAGDIGDVYGFTEFTVTGIVKNPLYFSNEREPSGLGNGRLGAVMYIDENSYALSAYTDFYITLADSADYPAFSPEYEEFAEAAADTISLLGKERSLLRREEIVDAGKTLDEAREEYLTAKQDAERELADARKKLDDGRSDIAGGEAELADAEAKVAEGEETLAGERSSFERQIRENEEALRKGEAEIAAAKRQLAEAKAAIDAAAPDIARARAARWLPAKARAQLEEYDKGVAEYEQGMATVAEKDAEIRDGWRQLAEGRRTAAAEFAKAESELETARADIAAGRLDIEQAKLDLADGESQYRSAAADAAEKLADAEAQLADAENEIAGIDTPEWYVLDRNANVSYVTYKANAEKIADVATVFPLFFLLVAGLVALTTMTRMVEEERLQIGTLKAIGYRKRIISIKYLVYCGLTSVLGCIAGMVSGFQVIPLIIYNAFSTMYFLPPLVTAFNWTFGLIACGIILVCTMGATVSASYRSLREKPAALMLPRTPKAGKRIFLEYLPFIWNHMKFTYKSTARNLIRYKKHFFMTVIGIGGCTALMVTGFGLRDSMTDIARTQFERILIYDLRIELGEDEAFDPVLVNFLASVSGDGAGGTARHYTELHSEAGYALSGGRGRESATILIPEHPDELNGYISLRERKSGSPIVFTGSSVVVTEKMAESLGLKVGDSFAVENSDGRTARFVLSGITENYVGSYIYLNPAAYSDAFRKEISYQTLFVRTGITGAAAQDEALADVLSSSSVASAEFTSQLQQTYNNLLGSIGFVVLILIFAAGGLAIIVLYNLTNININERRRELATLRVLGYHHGEVAGYIFREITILSMVGAAVGLLLGIPLHRFVIGVAENVDLMFGRTITPLSFFLSAAATMVFSVGVDLLMLKKLRSIEMVDSMKAAE</sequence>
<feature type="transmembrane region" description="Helical" evidence="7">
    <location>
        <begin position="700"/>
        <end position="720"/>
    </location>
</feature>
<feature type="transmembrane region" description="Helical" evidence="7">
    <location>
        <begin position="990"/>
        <end position="1012"/>
    </location>
</feature>
<keyword evidence="3 7" id="KW-0812">Transmembrane</keyword>
<evidence type="ECO:0000256" key="4">
    <source>
        <dbReference type="ARBA" id="ARBA00022989"/>
    </source>
</evidence>
<dbReference type="Pfam" id="PF12704">
    <property type="entry name" value="MacB_PCD"/>
    <property type="match status" value="1"/>
</dbReference>
<feature type="domain" description="ABC3 transporter permease C-terminal" evidence="8">
    <location>
        <begin position="941"/>
        <end position="1058"/>
    </location>
</feature>
<gene>
    <name evidence="10" type="ORF">JFL75_06820</name>
</gene>
<proteinExistence type="predicted"/>
<keyword evidence="2" id="KW-1003">Cell membrane</keyword>
<keyword evidence="5 7" id="KW-0472">Membrane</keyword>
<evidence type="ECO:0000259" key="8">
    <source>
        <dbReference type="Pfam" id="PF02687"/>
    </source>
</evidence>
<dbReference type="InterPro" id="IPR025857">
    <property type="entry name" value="MacB_PCD"/>
</dbReference>
<dbReference type="InterPro" id="IPR038766">
    <property type="entry name" value="Membrane_comp_ABC_pdt"/>
</dbReference>
<comment type="subcellular location">
    <subcellularLocation>
        <location evidence="1">Cell membrane</location>
        <topology evidence="1">Multi-pass membrane protein</topology>
    </subcellularLocation>
</comment>
<reference evidence="10" key="1">
    <citation type="submission" date="2021-01" db="EMBL/GenBank/DDBJ databases">
        <title>Description of Breznakiella homolactica.</title>
        <authorList>
            <person name="Song Y."/>
            <person name="Brune A."/>
        </authorList>
    </citation>
    <scope>NUCLEOTIDE SEQUENCE</scope>
    <source>
        <strain evidence="10">RmG30</strain>
    </source>
</reference>
<keyword evidence="6" id="KW-0175">Coiled coil</keyword>
<evidence type="ECO:0000256" key="5">
    <source>
        <dbReference type="ARBA" id="ARBA00023136"/>
    </source>
</evidence>
<feature type="domain" description="MacB-like periplasmic core" evidence="9">
    <location>
        <begin position="32"/>
        <end position="245"/>
    </location>
</feature>